<sequence length="487" mass="53512">MPTANKRRKLSTAPRSASTLPNKSRGIDAFTKVSKGSSTAKTIIEKSDYVDIIAITQSTNHKKRKVAPGEEDSEPVSALFSAAIISRPIKQLPQRPSNNIKSIPETPRKPILSQSFPVSIETPTKGARSLLDRFCISTKTPTRTPLGFNSSSSGILESTPENIHTEPPQNLPAELIDLVNLHAAFLTALSIHCAHNGTHSPADLRNLCPDVARAWGKRRVTLEDIRRTLGVMNTHIPEGNKDHKISRLSLSDYGHGKICIEINSTTGKAGRIARPVNENLLNVMFVRGLEEAWEVKDADLPIQQFVGSLPLEPITTCSSLVKMSPLLAKGQRRLEDLRAGIVVKKETKEKLPETPDGKKLTLLERLRAKQLHQSTLPPPPSNADIARKAALQRIEEVVGVLSILSTSSSIGQQRISFTLPTVLGKLRDSFKTPISREEGATCVRLLVSEIAPEWVRIVKMGKVEALVVNRDEKPGEDDIRERVRRAA</sequence>
<dbReference type="Pfam" id="PF26121">
    <property type="entry name" value="HTH_CDT1"/>
    <property type="match status" value="1"/>
</dbReference>
<keyword evidence="2" id="KW-0131">Cell cycle</keyword>
<gene>
    <name evidence="5" type="ORF">K444DRAFT_218418</name>
</gene>
<dbReference type="InterPro" id="IPR038090">
    <property type="entry name" value="Cdt1_C_WH_dom_sf"/>
</dbReference>
<dbReference type="InParanoid" id="A0A2J6SP23"/>
<accession>A0A2J6SP23</accession>
<proteinExistence type="inferred from homology"/>
<reference evidence="5 6" key="1">
    <citation type="submission" date="2016-04" db="EMBL/GenBank/DDBJ databases">
        <title>A degradative enzymes factory behind the ericoid mycorrhizal symbiosis.</title>
        <authorList>
            <consortium name="DOE Joint Genome Institute"/>
            <person name="Martino E."/>
            <person name="Morin E."/>
            <person name="Grelet G."/>
            <person name="Kuo A."/>
            <person name="Kohler A."/>
            <person name="Daghino S."/>
            <person name="Barry K."/>
            <person name="Choi C."/>
            <person name="Cichocki N."/>
            <person name="Clum A."/>
            <person name="Copeland A."/>
            <person name="Hainaut M."/>
            <person name="Haridas S."/>
            <person name="Labutti K."/>
            <person name="Lindquist E."/>
            <person name="Lipzen A."/>
            <person name="Khouja H.-R."/>
            <person name="Murat C."/>
            <person name="Ohm R."/>
            <person name="Olson A."/>
            <person name="Spatafora J."/>
            <person name="Veneault-Fourrey C."/>
            <person name="Henrissat B."/>
            <person name="Grigoriev I."/>
            <person name="Martin F."/>
            <person name="Perotto S."/>
        </authorList>
    </citation>
    <scope>NUCLEOTIDE SEQUENCE [LARGE SCALE GENOMIC DNA]</scope>
    <source>
        <strain evidence="5 6">E</strain>
    </source>
</reference>
<comment type="similarity">
    <text evidence="1">Belongs to the Cdt1 family.</text>
</comment>
<evidence type="ECO:0000256" key="3">
    <source>
        <dbReference type="SAM" id="MobiDB-lite"/>
    </source>
</evidence>
<name>A0A2J6SP23_9HELO</name>
<dbReference type="Proteomes" id="UP000235371">
    <property type="component" value="Unassembled WGS sequence"/>
</dbReference>
<feature type="region of interest" description="Disordered" evidence="3">
    <location>
        <begin position="1"/>
        <end position="26"/>
    </location>
</feature>
<dbReference type="InterPro" id="IPR032054">
    <property type="entry name" value="Cdt1_C"/>
</dbReference>
<evidence type="ECO:0000313" key="6">
    <source>
        <dbReference type="Proteomes" id="UP000235371"/>
    </source>
</evidence>
<dbReference type="GeneID" id="36579216"/>
<dbReference type="AlphaFoldDB" id="A0A2J6SP23"/>
<protein>
    <recommendedName>
        <fullName evidence="4">DNA replication factor Cdt1 C-terminal domain-containing protein</fullName>
    </recommendedName>
</protein>
<feature type="compositionally biased region" description="Polar residues" evidence="3">
    <location>
        <begin position="13"/>
        <end position="22"/>
    </location>
</feature>
<dbReference type="Gene3D" id="1.10.10.1420">
    <property type="entry name" value="DNA replication factor Cdt1, C-terminal WH domain"/>
    <property type="match status" value="1"/>
</dbReference>
<organism evidence="5 6">
    <name type="scientific">Hyaloscypha bicolor E</name>
    <dbReference type="NCBI Taxonomy" id="1095630"/>
    <lineage>
        <taxon>Eukaryota</taxon>
        <taxon>Fungi</taxon>
        <taxon>Dikarya</taxon>
        <taxon>Ascomycota</taxon>
        <taxon>Pezizomycotina</taxon>
        <taxon>Leotiomycetes</taxon>
        <taxon>Helotiales</taxon>
        <taxon>Hyaloscyphaceae</taxon>
        <taxon>Hyaloscypha</taxon>
        <taxon>Hyaloscypha bicolor</taxon>
    </lineage>
</organism>
<dbReference type="RefSeq" id="XP_024729426.1">
    <property type="nucleotide sequence ID" value="XM_024871134.1"/>
</dbReference>
<evidence type="ECO:0000256" key="2">
    <source>
        <dbReference type="ARBA" id="ARBA00023306"/>
    </source>
</evidence>
<dbReference type="OrthoDB" id="341730at2759"/>
<feature type="domain" description="DNA replication factor Cdt1 C-terminal" evidence="4">
    <location>
        <begin position="362"/>
        <end position="461"/>
    </location>
</feature>
<feature type="compositionally biased region" description="Basic residues" evidence="3">
    <location>
        <begin position="1"/>
        <end position="10"/>
    </location>
</feature>
<dbReference type="Pfam" id="PF16679">
    <property type="entry name" value="CDT1_C"/>
    <property type="match status" value="1"/>
</dbReference>
<evidence type="ECO:0000256" key="1">
    <source>
        <dbReference type="ARBA" id="ARBA00008356"/>
    </source>
</evidence>
<dbReference type="EMBL" id="KZ613903">
    <property type="protein sequence ID" value="PMD52522.1"/>
    <property type="molecule type" value="Genomic_DNA"/>
</dbReference>
<dbReference type="STRING" id="1095630.A0A2J6SP23"/>
<evidence type="ECO:0000313" key="5">
    <source>
        <dbReference type="EMBL" id="PMD52522.1"/>
    </source>
</evidence>
<evidence type="ECO:0000259" key="4">
    <source>
        <dbReference type="Pfam" id="PF16679"/>
    </source>
</evidence>
<keyword evidence="6" id="KW-1185">Reference proteome</keyword>